<evidence type="ECO:0000313" key="1">
    <source>
        <dbReference type="EMBL" id="KAH6640182.1"/>
    </source>
</evidence>
<sequence>MDITHGPRALPSHGHHTPSYNHDLSKMHLPNIISFTLGGLLAAPLALADSDLNPWLISHLSTFSPPDREGSSPWSLINITIVDPNGMISNPTFCATKWTFEEPPYDKVNACSDIPGGQWSFAMLESDSANPSPTTDFKVRFELKKGGEVFEGTEGFKVGDNMSGLCSAGGVCSFGLKEENTPFPVVQTKIE</sequence>
<keyword evidence="2" id="KW-1185">Reference proteome</keyword>
<dbReference type="Proteomes" id="UP000724584">
    <property type="component" value="Unassembled WGS sequence"/>
</dbReference>
<proteinExistence type="predicted"/>
<protein>
    <submittedName>
        <fullName evidence="1">Uncharacterized protein</fullName>
    </submittedName>
</protein>
<dbReference type="EMBL" id="JAGIZQ010000002">
    <property type="protein sequence ID" value="KAH6640182.1"/>
    <property type="molecule type" value="Genomic_DNA"/>
</dbReference>
<gene>
    <name evidence="1" type="ORF">F5144DRAFT_559576</name>
</gene>
<name>A0ACB7PF32_9PEZI</name>
<evidence type="ECO:0000313" key="2">
    <source>
        <dbReference type="Proteomes" id="UP000724584"/>
    </source>
</evidence>
<accession>A0ACB7PF32</accession>
<organism evidence="1 2">
    <name type="scientific">Chaetomium tenue</name>
    <dbReference type="NCBI Taxonomy" id="1854479"/>
    <lineage>
        <taxon>Eukaryota</taxon>
        <taxon>Fungi</taxon>
        <taxon>Dikarya</taxon>
        <taxon>Ascomycota</taxon>
        <taxon>Pezizomycotina</taxon>
        <taxon>Sordariomycetes</taxon>
        <taxon>Sordariomycetidae</taxon>
        <taxon>Sordariales</taxon>
        <taxon>Chaetomiaceae</taxon>
        <taxon>Chaetomium</taxon>
    </lineage>
</organism>
<reference evidence="1 2" key="1">
    <citation type="journal article" date="2021" name="Nat. Commun.">
        <title>Genetic determinants of endophytism in the Arabidopsis root mycobiome.</title>
        <authorList>
            <person name="Mesny F."/>
            <person name="Miyauchi S."/>
            <person name="Thiergart T."/>
            <person name="Pickel B."/>
            <person name="Atanasova L."/>
            <person name="Karlsson M."/>
            <person name="Huettel B."/>
            <person name="Barry K.W."/>
            <person name="Haridas S."/>
            <person name="Chen C."/>
            <person name="Bauer D."/>
            <person name="Andreopoulos W."/>
            <person name="Pangilinan J."/>
            <person name="LaButti K."/>
            <person name="Riley R."/>
            <person name="Lipzen A."/>
            <person name="Clum A."/>
            <person name="Drula E."/>
            <person name="Henrissat B."/>
            <person name="Kohler A."/>
            <person name="Grigoriev I.V."/>
            <person name="Martin F.M."/>
            <person name="Hacquard S."/>
        </authorList>
    </citation>
    <scope>NUCLEOTIDE SEQUENCE [LARGE SCALE GENOMIC DNA]</scope>
    <source>
        <strain evidence="1 2">MPI-SDFR-AT-0079</strain>
    </source>
</reference>
<comment type="caution">
    <text evidence="1">The sequence shown here is derived from an EMBL/GenBank/DDBJ whole genome shotgun (WGS) entry which is preliminary data.</text>
</comment>